<keyword evidence="7" id="KW-0256">Endoplasmic reticulum</keyword>
<comment type="function">
    <text evidence="2">Catalyzes the post-translational formation of 4-hydroxyproline in -Xaa-Pro-Gly- sequences in collagens and other proteins.</text>
</comment>
<keyword evidence="10" id="KW-0560">Oxidoreductase</keyword>
<dbReference type="GO" id="GO:0005788">
    <property type="term" value="C:endoplasmic reticulum lumen"/>
    <property type="evidence" value="ECO:0007669"/>
    <property type="project" value="UniProtKB-SubCell"/>
</dbReference>
<dbReference type="GO" id="GO:0004656">
    <property type="term" value="F:procollagen-proline 4-dioxygenase activity"/>
    <property type="evidence" value="ECO:0007669"/>
    <property type="project" value="UniProtKB-EC"/>
</dbReference>
<sequence length="566" mass="65120">MRESGVRLLTVMMLASLPHLGRASDYFSSITGLEQLLHTEHTLMSDLNSQLARTRTTLRQLEKELAAIEVEHALAARGTENYLTNPINIYRLMKRLHNDWSQLESRAQQMSSQIHFNITQQHYELNFPSQEDVDGAALALVRLQSTYKLDVAQVAAGILNGIKYGTDMSWQDCFVLGQQLFEMEDYNNTKVWLRESMERLRRHQPSQHSSPEPAIVNSMEMVAKSLFQMGDFDTAYELSQRVLELDPSRIRNWHLGDKAAKQPQSHGEESEDAAQLQHTDGYKVSFSGVRSIRYDSSAKFILTLPTQLTQEFEQYEKVCRGEVIASPAQQRQLRCRYTHGRHAYRLLAPLKLEEHNLDPLVVTFHDMLSPQKIAELRQMAVPHMKRSTVNQMSGSSHRMKSAFRVSKNAWLAYNTHPTMGRMLRDLHDATGLDMTYCEQLQVANYGVGGHYEPHWDFFRDTRHYPAEEGNRIATAIFYLSDVEQGGATAFPFLNFAVRPQLGNILFWYNLHRSLDMDFRTKHAGCPVLKGSKWIANVWIHSATQTFARPCDVYRDDKISLDYQFIK</sequence>
<dbReference type="Gene3D" id="6.10.140.1460">
    <property type="match status" value="1"/>
</dbReference>
<reference evidence="18" key="1">
    <citation type="journal article" date="2021" name="Mol. Ecol. Resour.">
        <title>Phylogenomic analyses of the genus Drosophila reveals genomic signals of climate adaptation.</title>
        <authorList>
            <person name="Li F."/>
            <person name="Rane R.V."/>
            <person name="Luria V."/>
            <person name="Xiong Z."/>
            <person name="Chen J."/>
            <person name="Li Z."/>
            <person name="Catullo R.A."/>
            <person name="Griffin P.C."/>
            <person name="Schiffer M."/>
            <person name="Pearce S."/>
            <person name="Lee S.F."/>
            <person name="McElroy K."/>
            <person name="Stocker A."/>
            <person name="Shirriffs J."/>
            <person name="Cockerell F."/>
            <person name="Coppin C."/>
            <person name="Sgro C.M."/>
            <person name="Karger A."/>
            <person name="Cain J.W."/>
            <person name="Weber J.A."/>
            <person name="Santpere G."/>
            <person name="Kirschner M.W."/>
            <person name="Hoffmann A.A."/>
            <person name="Oakeshott J.G."/>
            <person name="Zhang G."/>
        </authorList>
    </citation>
    <scope>NUCLEOTIDE SEQUENCE</scope>
    <source>
        <strain evidence="18">BGI-SZ-2011g</strain>
    </source>
</reference>
<dbReference type="PROSITE" id="PS51471">
    <property type="entry name" value="FE2OG_OXY"/>
    <property type="match status" value="1"/>
</dbReference>
<dbReference type="InterPro" id="IPR011990">
    <property type="entry name" value="TPR-like_helical_dom_sf"/>
</dbReference>
<evidence type="ECO:0000256" key="7">
    <source>
        <dbReference type="ARBA" id="ARBA00022824"/>
    </source>
</evidence>
<dbReference type="InterPro" id="IPR059068">
    <property type="entry name" value="TPR_P4H"/>
</dbReference>
<keyword evidence="9" id="KW-0223">Dioxygenase</keyword>
<dbReference type="InterPro" id="IPR044862">
    <property type="entry name" value="Pro_4_hyd_alph_FE2OG_OXY"/>
</dbReference>
<evidence type="ECO:0000256" key="11">
    <source>
        <dbReference type="ARBA" id="ARBA00023004"/>
    </source>
</evidence>
<proteinExistence type="inferred from homology"/>
<evidence type="ECO:0000256" key="13">
    <source>
        <dbReference type="PROSITE-ProRule" id="PRU00339"/>
    </source>
</evidence>
<evidence type="ECO:0000256" key="12">
    <source>
        <dbReference type="ARBA" id="ARBA00023180"/>
    </source>
</evidence>
<dbReference type="SUPFAM" id="SSF48452">
    <property type="entry name" value="TPR-like"/>
    <property type="match status" value="1"/>
</dbReference>
<dbReference type="InterPro" id="IPR005123">
    <property type="entry name" value="Oxoglu/Fe-dep_dioxygenase_dom"/>
</dbReference>
<evidence type="ECO:0000313" key="18">
    <source>
        <dbReference type="EMBL" id="KAH8381553.1"/>
    </source>
</evidence>
<dbReference type="SMART" id="SM00702">
    <property type="entry name" value="P4Hc"/>
    <property type="match status" value="1"/>
</dbReference>
<accession>A0AAD4KA27</accession>
<feature type="signal peptide" evidence="16">
    <location>
        <begin position="1"/>
        <end position="23"/>
    </location>
</feature>
<dbReference type="GO" id="GO:0005506">
    <property type="term" value="F:iron ion binding"/>
    <property type="evidence" value="ECO:0007669"/>
    <property type="project" value="InterPro"/>
</dbReference>
<evidence type="ECO:0000313" key="19">
    <source>
        <dbReference type="Proteomes" id="UP001200034"/>
    </source>
</evidence>
<evidence type="ECO:0000256" key="9">
    <source>
        <dbReference type="ARBA" id="ARBA00022964"/>
    </source>
</evidence>
<evidence type="ECO:0000259" key="17">
    <source>
        <dbReference type="PROSITE" id="PS51471"/>
    </source>
</evidence>
<dbReference type="PANTHER" id="PTHR10869">
    <property type="entry name" value="PROLYL 4-HYDROXYLASE ALPHA SUBUNIT"/>
    <property type="match status" value="1"/>
</dbReference>
<feature type="chain" id="PRO_5041903043" description="procollagen-proline 4-dioxygenase" evidence="16">
    <location>
        <begin position="24"/>
        <end position="566"/>
    </location>
</feature>
<dbReference type="InterPro" id="IPR045054">
    <property type="entry name" value="P4HA-like"/>
</dbReference>
<evidence type="ECO:0000256" key="8">
    <source>
        <dbReference type="ARBA" id="ARBA00022896"/>
    </source>
</evidence>
<keyword evidence="13" id="KW-0802">TPR repeat</keyword>
<evidence type="ECO:0000256" key="5">
    <source>
        <dbReference type="ARBA" id="ARBA00012269"/>
    </source>
</evidence>
<dbReference type="AlphaFoldDB" id="A0AAD4KA27"/>
<keyword evidence="14" id="KW-0175">Coiled coil</keyword>
<name>A0AAD4KA27_9MUSC</name>
<dbReference type="GO" id="GO:0031418">
    <property type="term" value="F:L-ascorbic acid binding"/>
    <property type="evidence" value="ECO:0007669"/>
    <property type="project" value="UniProtKB-KW"/>
</dbReference>
<dbReference type="InterPro" id="IPR019734">
    <property type="entry name" value="TPR_rpt"/>
</dbReference>
<evidence type="ECO:0000256" key="2">
    <source>
        <dbReference type="ARBA" id="ARBA00002035"/>
    </source>
</evidence>
<keyword evidence="11" id="KW-0408">Iron</keyword>
<organism evidence="18 19">
    <name type="scientific">Drosophila rubida</name>
    <dbReference type="NCBI Taxonomy" id="30044"/>
    <lineage>
        <taxon>Eukaryota</taxon>
        <taxon>Metazoa</taxon>
        <taxon>Ecdysozoa</taxon>
        <taxon>Arthropoda</taxon>
        <taxon>Hexapoda</taxon>
        <taxon>Insecta</taxon>
        <taxon>Pterygota</taxon>
        <taxon>Neoptera</taxon>
        <taxon>Endopterygota</taxon>
        <taxon>Diptera</taxon>
        <taxon>Brachycera</taxon>
        <taxon>Muscomorpha</taxon>
        <taxon>Ephydroidea</taxon>
        <taxon>Drosophilidae</taxon>
        <taxon>Drosophila</taxon>
    </lineage>
</organism>
<feature type="repeat" description="TPR" evidence="13">
    <location>
        <begin position="216"/>
        <end position="249"/>
    </location>
</feature>
<dbReference type="Pfam" id="PF08336">
    <property type="entry name" value="P4Ha_N"/>
    <property type="match status" value="1"/>
</dbReference>
<feature type="coiled-coil region" evidence="14">
    <location>
        <begin position="44"/>
        <end position="71"/>
    </location>
</feature>
<keyword evidence="16" id="KW-0732">Signal</keyword>
<comment type="similarity">
    <text evidence="4">Belongs to the P4HA family.</text>
</comment>
<feature type="domain" description="Fe2OG dioxygenase" evidence="17">
    <location>
        <begin position="436"/>
        <end position="541"/>
    </location>
</feature>
<dbReference type="InterPro" id="IPR006620">
    <property type="entry name" value="Pro_4_hyd_alph"/>
</dbReference>
<dbReference type="EMBL" id="JAJJHW010000824">
    <property type="protein sequence ID" value="KAH8381553.1"/>
    <property type="molecule type" value="Genomic_DNA"/>
</dbReference>
<comment type="caution">
    <text evidence="18">The sequence shown here is derived from an EMBL/GenBank/DDBJ whole genome shotgun (WGS) entry which is preliminary data.</text>
</comment>
<feature type="region of interest" description="Disordered" evidence="15">
    <location>
        <begin position="257"/>
        <end position="276"/>
    </location>
</feature>
<keyword evidence="8" id="KW-0847">Vitamin C</keyword>
<dbReference type="Proteomes" id="UP001200034">
    <property type="component" value="Unassembled WGS sequence"/>
</dbReference>
<comment type="cofactor">
    <cofactor evidence="1">
        <name>L-ascorbate</name>
        <dbReference type="ChEBI" id="CHEBI:38290"/>
    </cofactor>
</comment>
<dbReference type="InterPro" id="IPR013547">
    <property type="entry name" value="P4H_N"/>
</dbReference>
<comment type="subcellular location">
    <subcellularLocation>
        <location evidence="3">Endoplasmic reticulum lumen</location>
    </subcellularLocation>
</comment>
<protein>
    <recommendedName>
        <fullName evidence="5">procollagen-proline 4-dioxygenase</fullName>
        <ecNumber evidence="5">1.14.11.2</ecNumber>
    </recommendedName>
</protein>
<dbReference type="Pfam" id="PF23558">
    <property type="entry name" value="TPR_P4H"/>
    <property type="match status" value="1"/>
</dbReference>
<evidence type="ECO:0000256" key="14">
    <source>
        <dbReference type="SAM" id="Coils"/>
    </source>
</evidence>
<evidence type="ECO:0000256" key="3">
    <source>
        <dbReference type="ARBA" id="ARBA00004319"/>
    </source>
</evidence>
<dbReference type="PROSITE" id="PS50005">
    <property type="entry name" value="TPR"/>
    <property type="match status" value="1"/>
</dbReference>
<dbReference type="Gene3D" id="1.25.40.10">
    <property type="entry name" value="Tetratricopeptide repeat domain"/>
    <property type="match status" value="1"/>
</dbReference>
<evidence type="ECO:0000256" key="16">
    <source>
        <dbReference type="SAM" id="SignalP"/>
    </source>
</evidence>
<evidence type="ECO:0000256" key="6">
    <source>
        <dbReference type="ARBA" id="ARBA00022723"/>
    </source>
</evidence>
<dbReference type="Gene3D" id="2.60.120.620">
    <property type="entry name" value="q2cbj1_9rhob like domain"/>
    <property type="match status" value="1"/>
</dbReference>
<keyword evidence="6" id="KW-0479">Metal-binding</keyword>
<evidence type="ECO:0000256" key="15">
    <source>
        <dbReference type="SAM" id="MobiDB-lite"/>
    </source>
</evidence>
<dbReference type="EC" id="1.14.11.2" evidence="5"/>
<evidence type="ECO:0000256" key="4">
    <source>
        <dbReference type="ARBA" id="ARBA00006511"/>
    </source>
</evidence>
<dbReference type="PANTHER" id="PTHR10869:SF216">
    <property type="entry name" value="PROCOLLAGEN-PROLINE 4-DIOXYGENASE"/>
    <property type="match status" value="1"/>
</dbReference>
<evidence type="ECO:0000256" key="1">
    <source>
        <dbReference type="ARBA" id="ARBA00001961"/>
    </source>
</evidence>
<keyword evidence="19" id="KW-1185">Reference proteome</keyword>
<keyword evidence="12" id="KW-0325">Glycoprotein</keyword>
<dbReference type="Pfam" id="PF13640">
    <property type="entry name" value="2OG-FeII_Oxy_3"/>
    <property type="match status" value="1"/>
</dbReference>
<dbReference type="FunFam" id="2.60.120.620:FF:000011">
    <property type="entry name" value="Prolyl alpha subunit"/>
    <property type="match status" value="1"/>
</dbReference>
<gene>
    <name evidence="18" type="ORF">KR093_007816</name>
</gene>
<evidence type="ECO:0000256" key="10">
    <source>
        <dbReference type="ARBA" id="ARBA00023002"/>
    </source>
</evidence>